<dbReference type="InterPro" id="IPR036950">
    <property type="entry name" value="PBP_transglycosylase"/>
</dbReference>
<dbReference type="InterPro" id="IPR023346">
    <property type="entry name" value="Lysozyme-like_dom_sf"/>
</dbReference>
<evidence type="ECO:0000313" key="20">
    <source>
        <dbReference type="EMBL" id="SDE53999.1"/>
    </source>
</evidence>
<comment type="catalytic activity">
    <reaction evidence="16">
        <text>[GlcNAc-(1-&gt;4)-Mur2Ac(oyl-L-Ala-gamma-D-Glu-L-Lys-D-Ala-D-Ala)](n)-di-trans,octa-cis-undecaprenyl diphosphate + beta-D-GlcNAc-(1-&gt;4)-Mur2Ac(oyl-L-Ala-gamma-D-Glu-L-Lys-D-Ala-D-Ala)-di-trans,octa-cis-undecaprenyl diphosphate = [GlcNAc-(1-&gt;4)-Mur2Ac(oyl-L-Ala-gamma-D-Glu-L-Lys-D-Ala-D-Ala)](n+1)-di-trans,octa-cis-undecaprenyl diphosphate + di-trans,octa-cis-undecaprenyl diphosphate + H(+)</text>
        <dbReference type="Rhea" id="RHEA:23708"/>
        <dbReference type="Rhea" id="RHEA-COMP:9602"/>
        <dbReference type="Rhea" id="RHEA-COMP:9603"/>
        <dbReference type="ChEBI" id="CHEBI:15378"/>
        <dbReference type="ChEBI" id="CHEBI:58405"/>
        <dbReference type="ChEBI" id="CHEBI:60033"/>
        <dbReference type="ChEBI" id="CHEBI:78435"/>
        <dbReference type="EC" id="2.4.99.28"/>
    </reaction>
</comment>
<evidence type="ECO:0000256" key="7">
    <source>
        <dbReference type="ARBA" id="ARBA00022676"/>
    </source>
</evidence>
<dbReference type="InterPro" id="IPR012338">
    <property type="entry name" value="Beta-lactam/transpept-like"/>
</dbReference>
<dbReference type="GO" id="GO:0009002">
    <property type="term" value="F:serine-type D-Ala-D-Ala carboxypeptidase activity"/>
    <property type="evidence" value="ECO:0007669"/>
    <property type="project" value="UniProtKB-EC"/>
</dbReference>
<keyword evidence="17" id="KW-1133">Transmembrane helix</keyword>
<keyword evidence="6" id="KW-0645">Protease</keyword>
<proteinExistence type="inferred from homology"/>
<reference evidence="20 21" key="1">
    <citation type="submission" date="2016-10" db="EMBL/GenBank/DDBJ databases">
        <authorList>
            <person name="de Groot N.N."/>
        </authorList>
    </citation>
    <scope>NUCLEOTIDE SEQUENCE [LARGE SCALE GENOMIC DNA]</scope>
    <source>
        <strain evidence="20 21">CGMCC 1.6762</strain>
    </source>
</reference>
<keyword evidence="4" id="KW-1003">Cell membrane</keyword>
<comment type="similarity">
    <text evidence="2">In the C-terminal section; belongs to the transpeptidase family.</text>
</comment>
<feature type="transmembrane region" description="Helical" evidence="17">
    <location>
        <begin position="20"/>
        <end position="41"/>
    </location>
</feature>
<evidence type="ECO:0000256" key="4">
    <source>
        <dbReference type="ARBA" id="ARBA00022475"/>
    </source>
</evidence>
<evidence type="ECO:0000313" key="21">
    <source>
        <dbReference type="Proteomes" id="UP000198823"/>
    </source>
</evidence>
<evidence type="ECO:0000256" key="11">
    <source>
        <dbReference type="ARBA" id="ARBA00022984"/>
    </source>
</evidence>
<dbReference type="Gene3D" id="3.40.710.10">
    <property type="entry name" value="DD-peptidase/beta-lactamase superfamily"/>
    <property type="match status" value="1"/>
</dbReference>
<sequence length="687" mass="76446">MKRAHIKKQRKRRTLMKRLLLLSLSFGVAGLVMYGALLIYIHSAGPPSLEVPNATVFLDRNGDPIGDRHSGERRYWASLDDMSPFLAEAFVAVEDKDFYKHKGFDYSRIAAAVMKDVKSFRKAEGASTITQQYARNLFLTHQKTWTRKVNEAVYARRIETFYDKDTILEGYLNTVYFGHGMYGAEAASKFFFGKEAEDLTLAEATLLAAVPKGPSVYSPVNNPEAAAERQEIILNAMVRDGYVTREQADHALNQRIALKHDQWDEGEKVAPYFLDEVWREAENRLEEAGRNIAEGGWTIRTTLDPFHQKTAEAAAEKWMPDNSLQFGFVTMEPESGQVTSLIGGRDYAASPFNRVTQAERQSGSAMKPVLYAAALEQGFTPLTFLKSEPTVFTFDDGRQEYEPRNVNGKFAERPISLAQALAISDNIFAVKTLEEIGYKPFKDMAARLGITGNFVDAPATALGTTEVTLYEMTGAYNRIASGGRRVVPTTIQSITDASGEIVYQSDEEEKEQREVMDPADAFVLTQMMTGMFDPVFSDYTPATGLSMRASQTRPYAAKSGTTLSDQYLIGFSTTLTAGIWAGFDEGNRLTENSDKMAAKKVWIEFMEDAHAGLPPEPFVQPEGVTGVIVDVETGGLAVEGCGKQRMIYVKERNVPRKLCTDPALRQDRSSDTKDGGPIRLFPFSFFD</sequence>
<keyword evidence="11" id="KW-0573">Peptidoglycan synthesis</keyword>
<gene>
    <name evidence="20" type="ORF">SAMN04488126_11136</name>
</gene>
<evidence type="ECO:0000256" key="2">
    <source>
        <dbReference type="ARBA" id="ARBA00007090"/>
    </source>
</evidence>
<dbReference type="Pfam" id="PF00905">
    <property type="entry name" value="Transpeptidase"/>
    <property type="match status" value="1"/>
</dbReference>
<name>A0A1G7DR96_9BACL</name>
<comment type="similarity">
    <text evidence="3">In the N-terminal section; belongs to the glycosyltransferase 51 family.</text>
</comment>
<dbReference type="InterPro" id="IPR001264">
    <property type="entry name" value="Glyco_trans_51"/>
</dbReference>
<keyword evidence="9" id="KW-0378">Hydrolase</keyword>
<dbReference type="STRING" id="426756.SAMN04488126_11136"/>
<evidence type="ECO:0000256" key="14">
    <source>
        <dbReference type="ARBA" id="ARBA00023316"/>
    </source>
</evidence>
<evidence type="ECO:0000256" key="16">
    <source>
        <dbReference type="ARBA" id="ARBA00049902"/>
    </source>
</evidence>
<dbReference type="InterPro" id="IPR050396">
    <property type="entry name" value="Glycosyltr_51/Transpeptidase"/>
</dbReference>
<dbReference type="EMBL" id="FNAR01000011">
    <property type="protein sequence ID" value="SDE53999.1"/>
    <property type="molecule type" value="Genomic_DNA"/>
</dbReference>
<keyword evidence="8" id="KW-0808">Transferase</keyword>
<dbReference type="Pfam" id="PF00912">
    <property type="entry name" value="Transgly"/>
    <property type="match status" value="1"/>
</dbReference>
<dbReference type="NCBIfam" id="TIGR02074">
    <property type="entry name" value="PBP_1a_fam"/>
    <property type="match status" value="1"/>
</dbReference>
<evidence type="ECO:0000256" key="17">
    <source>
        <dbReference type="SAM" id="Phobius"/>
    </source>
</evidence>
<dbReference type="AlphaFoldDB" id="A0A1G7DR96"/>
<dbReference type="OrthoDB" id="9766909at2"/>
<evidence type="ECO:0000256" key="8">
    <source>
        <dbReference type="ARBA" id="ARBA00022679"/>
    </source>
</evidence>
<dbReference type="RefSeq" id="WP_092097422.1">
    <property type="nucleotide sequence ID" value="NZ_FNAR01000011.1"/>
</dbReference>
<dbReference type="Gene3D" id="1.10.3810.10">
    <property type="entry name" value="Biosynthetic peptidoglycan transglycosylase-like"/>
    <property type="match status" value="1"/>
</dbReference>
<comment type="catalytic activity">
    <reaction evidence="15">
        <text>Preferential cleavage: (Ac)2-L-Lys-D-Ala-|-D-Ala. Also transpeptidation of peptidyl-alanyl moieties that are N-acyl substituents of D-alanine.</text>
        <dbReference type="EC" id="3.4.16.4"/>
    </reaction>
</comment>
<evidence type="ECO:0000259" key="19">
    <source>
        <dbReference type="Pfam" id="PF00912"/>
    </source>
</evidence>
<dbReference type="GO" id="GO:0008955">
    <property type="term" value="F:peptidoglycan glycosyltransferase activity"/>
    <property type="evidence" value="ECO:0007669"/>
    <property type="project" value="UniProtKB-EC"/>
</dbReference>
<keyword evidence="7" id="KW-0328">Glycosyltransferase</keyword>
<feature type="domain" description="Penicillin-binding protein transpeptidase" evidence="18">
    <location>
        <begin position="328"/>
        <end position="562"/>
    </location>
</feature>
<dbReference type="GO" id="GO:0005886">
    <property type="term" value="C:plasma membrane"/>
    <property type="evidence" value="ECO:0007669"/>
    <property type="project" value="UniProtKB-SubCell"/>
</dbReference>
<keyword evidence="10" id="KW-0133">Cell shape</keyword>
<keyword evidence="5" id="KW-0121">Carboxypeptidase</keyword>
<organism evidence="20 21">
    <name type="scientific">Bhargavaea beijingensis</name>
    <dbReference type="NCBI Taxonomy" id="426756"/>
    <lineage>
        <taxon>Bacteria</taxon>
        <taxon>Bacillati</taxon>
        <taxon>Bacillota</taxon>
        <taxon>Bacilli</taxon>
        <taxon>Bacillales</taxon>
        <taxon>Caryophanaceae</taxon>
        <taxon>Bhargavaea</taxon>
    </lineage>
</organism>
<dbReference type="PANTHER" id="PTHR32282">
    <property type="entry name" value="BINDING PROTEIN TRANSPEPTIDASE, PUTATIVE-RELATED"/>
    <property type="match status" value="1"/>
</dbReference>
<dbReference type="SUPFAM" id="SSF53955">
    <property type="entry name" value="Lysozyme-like"/>
    <property type="match status" value="1"/>
</dbReference>
<evidence type="ECO:0000256" key="15">
    <source>
        <dbReference type="ARBA" id="ARBA00034000"/>
    </source>
</evidence>
<keyword evidence="12 17" id="KW-0472">Membrane</keyword>
<keyword evidence="13" id="KW-0511">Multifunctional enzyme</keyword>
<dbReference type="GO" id="GO:0030288">
    <property type="term" value="C:outer membrane-bounded periplasmic space"/>
    <property type="evidence" value="ECO:0007669"/>
    <property type="project" value="TreeGrafter"/>
</dbReference>
<evidence type="ECO:0000256" key="5">
    <source>
        <dbReference type="ARBA" id="ARBA00022645"/>
    </source>
</evidence>
<dbReference type="GO" id="GO:0071555">
    <property type="term" value="P:cell wall organization"/>
    <property type="evidence" value="ECO:0007669"/>
    <property type="project" value="UniProtKB-KW"/>
</dbReference>
<dbReference type="FunFam" id="1.10.3810.10:FF:000001">
    <property type="entry name" value="Penicillin-binding protein 1A"/>
    <property type="match status" value="1"/>
</dbReference>
<evidence type="ECO:0000259" key="18">
    <source>
        <dbReference type="Pfam" id="PF00905"/>
    </source>
</evidence>
<keyword evidence="14" id="KW-0961">Cell wall biogenesis/degradation</keyword>
<evidence type="ECO:0000256" key="13">
    <source>
        <dbReference type="ARBA" id="ARBA00023268"/>
    </source>
</evidence>
<keyword evidence="17" id="KW-0812">Transmembrane</keyword>
<dbReference type="GO" id="GO:0008360">
    <property type="term" value="P:regulation of cell shape"/>
    <property type="evidence" value="ECO:0007669"/>
    <property type="project" value="UniProtKB-KW"/>
</dbReference>
<feature type="domain" description="Glycosyl transferase family 51" evidence="19">
    <location>
        <begin position="63"/>
        <end position="237"/>
    </location>
</feature>
<dbReference type="Proteomes" id="UP000198823">
    <property type="component" value="Unassembled WGS sequence"/>
</dbReference>
<dbReference type="InterPro" id="IPR001460">
    <property type="entry name" value="PCN-bd_Tpept"/>
</dbReference>
<dbReference type="GO" id="GO:0006508">
    <property type="term" value="P:proteolysis"/>
    <property type="evidence" value="ECO:0007669"/>
    <property type="project" value="UniProtKB-KW"/>
</dbReference>
<evidence type="ECO:0000256" key="6">
    <source>
        <dbReference type="ARBA" id="ARBA00022670"/>
    </source>
</evidence>
<evidence type="ECO:0000256" key="12">
    <source>
        <dbReference type="ARBA" id="ARBA00023136"/>
    </source>
</evidence>
<dbReference type="GO" id="GO:0009252">
    <property type="term" value="P:peptidoglycan biosynthetic process"/>
    <property type="evidence" value="ECO:0007669"/>
    <property type="project" value="UniProtKB-KW"/>
</dbReference>
<protein>
    <submittedName>
        <fullName evidence="20">Penicillin-binding protein, 1A family</fullName>
    </submittedName>
</protein>
<dbReference type="PANTHER" id="PTHR32282:SF11">
    <property type="entry name" value="PENICILLIN-BINDING PROTEIN 1B"/>
    <property type="match status" value="1"/>
</dbReference>
<evidence type="ECO:0000256" key="3">
    <source>
        <dbReference type="ARBA" id="ARBA00007739"/>
    </source>
</evidence>
<comment type="subcellular location">
    <subcellularLocation>
        <location evidence="1">Cell membrane</location>
    </subcellularLocation>
</comment>
<dbReference type="GO" id="GO:0008658">
    <property type="term" value="F:penicillin binding"/>
    <property type="evidence" value="ECO:0007669"/>
    <property type="project" value="InterPro"/>
</dbReference>
<evidence type="ECO:0000256" key="10">
    <source>
        <dbReference type="ARBA" id="ARBA00022960"/>
    </source>
</evidence>
<evidence type="ECO:0000256" key="1">
    <source>
        <dbReference type="ARBA" id="ARBA00004236"/>
    </source>
</evidence>
<evidence type="ECO:0000256" key="9">
    <source>
        <dbReference type="ARBA" id="ARBA00022801"/>
    </source>
</evidence>
<dbReference type="SUPFAM" id="SSF56601">
    <property type="entry name" value="beta-lactamase/transpeptidase-like"/>
    <property type="match status" value="1"/>
</dbReference>
<accession>A0A1G7DR96</accession>